<feature type="non-terminal residue" evidence="1">
    <location>
        <position position="169"/>
    </location>
</feature>
<reference evidence="1" key="1">
    <citation type="submission" date="2021-06" db="EMBL/GenBank/DDBJ databases">
        <authorList>
            <person name="Kallberg Y."/>
            <person name="Tangrot J."/>
            <person name="Rosling A."/>
        </authorList>
    </citation>
    <scope>NUCLEOTIDE SEQUENCE</scope>
    <source>
        <strain evidence="1">MA461A</strain>
    </source>
</reference>
<gene>
    <name evidence="1" type="ORF">RPERSI_LOCUS32460</name>
</gene>
<proteinExistence type="predicted"/>
<keyword evidence="2" id="KW-1185">Reference proteome</keyword>
<evidence type="ECO:0000313" key="2">
    <source>
        <dbReference type="Proteomes" id="UP000789920"/>
    </source>
</evidence>
<protein>
    <submittedName>
        <fullName evidence="1">36314_t:CDS:1</fullName>
    </submittedName>
</protein>
<organism evidence="1 2">
    <name type="scientific">Racocetra persica</name>
    <dbReference type="NCBI Taxonomy" id="160502"/>
    <lineage>
        <taxon>Eukaryota</taxon>
        <taxon>Fungi</taxon>
        <taxon>Fungi incertae sedis</taxon>
        <taxon>Mucoromycota</taxon>
        <taxon>Glomeromycotina</taxon>
        <taxon>Glomeromycetes</taxon>
        <taxon>Diversisporales</taxon>
        <taxon>Gigasporaceae</taxon>
        <taxon>Racocetra</taxon>
    </lineage>
</organism>
<dbReference type="Proteomes" id="UP000789920">
    <property type="component" value="Unassembled WGS sequence"/>
</dbReference>
<feature type="non-terminal residue" evidence="1">
    <location>
        <position position="1"/>
    </location>
</feature>
<comment type="caution">
    <text evidence="1">The sequence shown here is derived from an EMBL/GenBank/DDBJ whole genome shotgun (WGS) entry which is preliminary data.</text>
</comment>
<sequence length="169" mass="19375">VNIRTYDDGTTLVHIIRYGIQTADCSRINGISLEPILRIRVIQLDGTVIEINANLDIDSLNYCLFKNMQGFLVNTIEIFPLQQPFILVNYYKTNNTSDLKTYEEWGQVIDWSGKSLSAIPYGPPYVNLQGYSVSESKIQLNVNEKLGFLRYAVINNGTSNWIEWQQYLV</sequence>
<dbReference type="EMBL" id="CAJVQC010135455">
    <property type="protein sequence ID" value="CAG8842750.1"/>
    <property type="molecule type" value="Genomic_DNA"/>
</dbReference>
<name>A0ACA9SMJ3_9GLOM</name>
<evidence type="ECO:0000313" key="1">
    <source>
        <dbReference type="EMBL" id="CAG8842750.1"/>
    </source>
</evidence>
<accession>A0ACA9SMJ3</accession>